<dbReference type="OrthoDB" id="5431326at2"/>
<evidence type="ECO:0000313" key="5">
    <source>
        <dbReference type="EMBL" id="EPY01498.1"/>
    </source>
</evidence>
<dbReference type="GO" id="GO:0005507">
    <property type="term" value="F:copper ion binding"/>
    <property type="evidence" value="ECO:0007669"/>
    <property type="project" value="InterPro"/>
</dbReference>
<feature type="chain" id="PRO_5004556432" description="Superoxide dismutase [Cu-Zn]" evidence="3">
    <location>
        <begin position="21"/>
        <end position="176"/>
    </location>
</feature>
<comment type="caution">
    <text evidence="5">The sequence shown here is derived from an EMBL/GenBank/DDBJ whole genome shotgun (WGS) entry which is preliminary data.</text>
</comment>
<dbReference type="AlphaFoldDB" id="S9SBM1"/>
<dbReference type="PANTHER" id="PTHR10003">
    <property type="entry name" value="SUPEROXIDE DISMUTASE CU-ZN -RELATED"/>
    <property type="match status" value="1"/>
</dbReference>
<keyword evidence="2" id="KW-0560">Oxidoreductase</keyword>
<name>S9SBM1_MAGFU</name>
<dbReference type="EMBL" id="AQPH01000038">
    <property type="protein sequence ID" value="EPY01498.1"/>
    <property type="molecule type" value="Genomic_DNA"/>
</dbReference>
<dbReference type="Proteomes" id="UP000015350">
    <property type="component" value="Unassembled WGS sequence"/>
</dbReference>
<dbReference type="InterPro" id="IPR024134">
    <property type="entry name" value="SOD_Cu/Zn_/chaperone"/>
</dbReference>
<feature type="domain" description="Superoxide dismutase copper/zinc binding" evidence="4">
    <location>
        <begin position="43"/>
        <end position="172"/>
    </location>
</feature>
<comment type="cofactor">
    <cofactor evidence="2">
        <name>Cu cation</name>
        <dbReference type="ChEBI" id="CHEBI:23378"/>
    </cofactor>
    <text evidence="2">Binds 1 copper ion per subunit.</text>
</comment>
<dbReference type="Pfam" id="PF00080">
    <property type="entry name" value="Sod_Cu"/>
    <property type="match status" value="1"/>
</dbReference>
<dbReference type="Gene3D" id="2.60.40.200">
    <property type="entry name" value="Superoxide dismutase, copper/zinc binding domain"/>
    <property type="match status" value="1"/>
</dbReference>
<evidence type="ECO:0000256" key="2">
    <source>
        <dbReference type="RuleBase" id="RU000393"/>
    </source>
</evidence>
<dbReference type="RefSeq" id="WP_021132456.1">
    <property type="nucleotide sequence ID" value="NZ_AQPH01000038.1"/>
</dbReference>
<dbReference type="STRING" id="1316936.K678_10711"/>
<evidence type="ECO:0000259" key="4">
    <source>
        <dbReference type="Pfam" id="PF00080"/>
    </source>
</evidence>
<evidence type="ECO:0000256" key="3">
    <source>
        <dbReference type="SAM" id="SignalP"/>
    </source>
</evidence>
<evidence type="ECO:0000256" key="1">
    <source>
        <dbReference type="ARBA" id="ARBA00010457"/>
    </source>
</evidence>
<sequence length="176" mass="17612">MMKSAALAFGLLLAAGSAQAESLSIPVNRVDATGIGESIGMIQASDGPEGLVLAPKLVGLPPGPHGFHLHEFPSCAPKEQDGKPVAGLGAGGHFDPDKTGIHRGPFDRGHRGDLPALVVAADGTSGAPLLAPHLKLSDLRGHALVIHAGGDSYTDQPLPLGGGGARLACGVIPAAR</sequence>
<keyword evidence="2" id="KW-0862">Zinc</keyword>
<organism evidence="5 6">
    <name type="scientific">Magnetospirillum fulvum MGU-K5</name>
    <dbReference type="NCBI Taxonomy" id="1316936"/>
    <lineage>
        <taxon>Bacteria</taxon>
        <taxon>Pseudomonadati</taxon>
        <taxon>Pseudomonadota</taxon>
        <taxon>Alphaproteobacteria</taxon>
        <taxon>Rhodospirillales</taxon>
        <taxon>Rhodospirillaceae</taxon>
        <taxon>Magnetospirillum</taxon>
    </lineage>
</organism>
<reference evidence="5 6" key="1">
    <citation type="submission" date="2013-04" db="EMBL/GenBank/DDBJ databases">
        <authorList>
            <person name="Kuznetsov B."/>
            <person name="Ivanovsky R."/>
        </authorList>
    </citation>
    <scope>NUCLEOTIDE SEQUENCE [LARGE SCALE GENOMIC DNA]</scope>
    <source>
        <strain evidence="5 6">MGU-K5</strain>
    </source>
</reference>
<comment type="similarity">
    <text evidence="1 2">Belongs to the Cu-Zn superoxide dismutase family.</text>
</comment>
<dbReference type="InterPro" id="IPR036423">
    <property type="entry name" value="SOD-like_Cu/Zn_dom_sf"/>
</dbReference>
<dbReference type="InterPro" id="IPR018152">
    <property type="entry name" value="SOD_Cu/Zn_BS"/>
</dbReference>
<comment type="function">
    <text evidence="2">Destroys radicals which are normally produced within the cells and which are toxic to biological systems.</text>
</comment>
<proteinExistence type="inferred from homology"/>
<dbReference type="PATRIC" id="fig|1316936.3.peg.2135"/>
<comment type="catalytic activity">
    <reaction evidence="2">
        <text>2 superoxide + 2 H(+) = H2O2 + O2</text>
        <dbReference type="Rhea" id="RHEA:20696"/>
        <dbReference type="ChEBI" id="CHEBI:15378"/>
        <dbReference type="ChEBI" id="CHEBI:15379"/>
        <dbReference type="ChEBI" id="CHEBI:16240"/>
        <dbReference type="ChEBI" id="CHEBI:18421"/>
        <dbReference type="EC" id="1.15.1.1"/>
    </reaction>
</comment>
<dbReference type="eggNOG" id="COG2032">
    <property type="taxonomic scope" value="Bacteria"/>
</dbReference>
<gene>
    <name evidence="5" type="ORF">K678_10711</name>
</gene>
<dbReference type="EC" id="1.15.1.1" evidence="2"/>
<evidence type="ECO:0000313" key="6">
    <source>
        <dbReference type="Proteomes" id="UP000015350"/>
    </source>
</evidence>
<dbReference type="InterPro" id="IPR001424">
    <property type="entry name" value="SOD_Cu_Zn_dom"/>
</dbReference>
<feature type="signal peptide" evidence="3">
    <location>
        <begin position="1"/>
        <end position="20"/>
    </location>
</feature>
<accession>S9SBM1</accession>
<keyword evidence="2" id="KW-0479">Metal-binding</keyword>
<protein>
    <recommendedName>
        <fullName evidence="2">Superoxide dismutase [Cu-Zn]</fullName>
        <ecNumber evidence="2">1.15.1.1</ecNumber>
    </recommendedName>
</protein>
<dbReference type="PROSITE" id="PS00332">
    <property type="entry name" value="SOD_CU_ZN_2"/>
    <property type="match status" value="1"/>
</dbReference>
<dbReference type="PROSITE" id="PS00087">
    <property type="entry name" value="SOD_CU_ZN_1"/>
    <property type="match status" value="1"/>
</dbReference>
<dbReference type="NCBIfam" id="NF007628">
    <property type="entry name" value="PRK10290.1"/>
    <property type="match status" value="1"/>
</dbReference>
<comment type="cofactor">
    <cofactor evidence="2">
        <name>Zn(2+)</name>
        <dbReference type="ChEBI" id="CHEBI:29105"/>
    </cofactor>
    <text evidence="2">Binds 1 zinc ion per subunit.</text>
</comment>
<keyword evidence="3" id="KW-0732">Signal</keyword>
<dbReference type="GO" id="GO:0004784">
    <property type="term" value="F:superoxide dismutase activity"/>
    <property type="evidence" value="ECO:0007669"/>
    <property type="project" value="UniProtKB-EC"/>
</dbReference>
<keyword evidence="2" id="KW-0186">Copper</keyword>
<dbReference type="SUPFAM" id="SSF49329">
    <property type="entry name" value="Cu,Zn superoxide dismutase-like"/>
    <property type="match status" value="1"/>
</dbReference>